<evidence type="ECO:0000256" key="3">
    <source>
        <dbReference type="ARBA" id="ARBA00022692"/>
    </source>
</evidence>
<feature type="transmembrane region" description="Helical" evidence="6">
    <location>
        <begin position="7"/>
        <end position="27"/>
    </location>
</feature>
<keyword evidence="5 6" id="KW-0472">Membrane</keyword>
<feature type="domain" description="PDGLE" evidence="7">
    <location>
        <begin position="8"/>
        <end position="105"/>
    </location>
</feature>
<evidence type="ECO:0000256" key="5">
    <source>
        <dbReference type="ARBA" id="ARBA00023136"/>
    </source>
</evidence>
<feature type="transmembrane region" description="Helical" evidence="6">
    <location>
        <begin position="82"/>
        <end position="103"/>
    </location>
</feature>
<reference evidence="8 9" key="1">
    <citation type="submission" date="2021-03" db="EMBL/GenBank/DDBJ databases">
        <title>Sequencing the genomes of 1000 actinobacteria strains.</title>
        <authorList>
            <person name="Klenk H.-P."/>
        </authorList>
    </citation>
    <scope>NUCLEOTIDE SEQUENCE [LARGE SCALE GENOMIC DNA]</scope>
    <source>
        <strain evidence="8 9">DSM 46670</strain>
    </source>
</reference>
<evidence type="ECO:0000259" key="7">
    <source>
        <dbReference type="Pfam" id="PF13190"/>
    </source>
</evidence>
<proteinExistence type="predicted"/>
<evidence type="ECO:0000313" key="9">
    <source>
        <dbReference type="Proteomes" id="UP001519332"/>
    </source>
</evidence>
<evidence type="ECO:0000256" key="6">
    <source>
        <dbReference type="SAM" id="Phobius"/>
    </source>
</evidence>
<dbReference type="EMBL" id="JAGINW010000001">
    <property type="protein sequence ID" value="MBP2320227.1"/>
    <property type="molecule type" value="Genomic_DNA"/>
</dbReference>
<keyword evidence="9" id="KW-1185">Reference proteome</keyword>
<dbReference type="InterPro" id="IPR025937">
    <property type="entry name" value="PDGLE_dom"/>
</dbReference>
<dbReference type="Proteomes" id="UP001519332">
    <property type="component" value="Unassembled WGS sequence"/>
</dbReference>
<protein>
    <submittedName>
        <fullName evidence="8">Cobalt/nickel transport protein</fullName>
    </submittedName>
</protein>
<sequence length="111" mass="11522">MTRRRSLFFVGFALIALILAGGVSYFADSNPDGLDHSTLQGCTVGPNDELTGTCIAQGAKNHAFKDAPLADYAVGGDDKLTGLAGVIGVIATLAVAGGLFWLLRKRAPKES</sequence>
<dbReference type="RefSeq" id="WP_209634150.1">
    <property type="nucleotide sequence ID" value="NZ_JAGINW010000001.1"/>
</dbReference>
<keyword evidence="3 6" id="KW-0812">Transmembrane</keyword>
<organism evidence="8 9">
    <name type="scientific">Kibdelosporangium banguiense</name>
    <dbReference type="NCBI Taxonomy" id="1365924"/>
    <lineage>
        <taxon>Bacteria</taxon>
        <taxon>Bacillati</taxon>
        <taxon>Actinomycetota</taxon>
        <taxon>Actinomycetes</taxon>
        <taxon>Pseudonocardiales</taxon>
        <taxon>Pseudonocardiaceae</taxon>
        <taxon>Kibdelosporangium</taxon>
    </lineage>
</organism>
<evidence type="ECO:0000256" key="2">
    <source>
        <dbReference type="ARBA" id="ARBA00022475"/>
    </source>
</evidence>
<evidence type="ECO:0000313" key="8">
    <source>
        <dbReference type="EMBL" id="MBP2320227.1"/>
    </source>
</evidence>
<dbReference type="Pfam" id="PF13190">
    <property type="entry name" value="PDGLE"/>
    <property type="match status" value="1"/>
</dbReference>
<keyword evidence="2" id="KW-1003">Cell membrane</keyword>
<accession>A0ABS4T732</accession>
<name>A0ABS4T732_9PSEU</name>
<gene>
    <name evidence="8" type="ORF">JOF56_000612</name>
</gene>
<comment type="caution">
    <text evidence="8">The sequence shown here is derived from an EMBL/GenBank/DDBJ whole genome shotgun (WGS) entry which is preliminary data.</text>
</comment>
<evidence type="ECO:0000256" key="1">
    <source>
        <dbReference type="ARBA" id="ARBA00004236"/>
    </source>
</evidence>
<evidence type="ECO:0000256" key="4">
    <source>
        <dbReference type="ARBA" id="ARBA00022989"/>
    </source>
</evidence>
<comment type="subcellular location">
    <subcellularLocation>
        <location evidence="1">Cell membrane</location>
    </subcellularLocation>
</comment>
<keyword evidence="4 6" id="KW-1133">Transmembrane helix</keyword>